<organism evidence="2 3">
    <name type="scientific">Acanthopleuribacter pedis</name>
    <dbReference type="NCBI Taxonomy" id="442870"/>
    <lineage>
        <taxon>Bacteria</taxon>
        <taxon>Pseudomonadati</taxon>
        <taxon>Acidobacteriota</taxon>
        <taxon>Holophagae</taxon>
        <taxon>Acanthopleuribacterales</taxon>
        <taxon>Acanthopleuribacteraceae</taxon>
        <taxon>Acanthopleuribacter</taxon>
    </lineage>
</organism>
<reference evidence="2" key="1">
    <citation type="submission" date="2021-03" db="EMBL/GenBank/DDBJ databases">
        <authorList>
            <person name="Wang G."/>
        </authorList>
    </citation>
    <scope>NUCLEOTIDE SEQUENCE</scope>
    <source>
        <strain evidence="2">KCTC 12899</strain>
    </source>
</reference>
<dbReference type="SUPFAM" id="SSF53300">
    <property type="entry name" value="vWA-like"/>
    <property type="match status" value="1"/>
</dbReference>
<dbReference type="InterPro" id="IPR036465">
    <property type="entry name" value="vWFA_dom_sf"/>
</dbReference>
<dbReference type="Pfam" id="PF13519">
    <property type="entry name" value="VWA_2"/>
    <property type="match status" value="1"/>
</dbReference>
<gene>
    <name evidence="2" type="ORF">J3U88_11800</name>
</gene>
<evidence type="ECO:0000313" key="2">
    <source>
        <dbReference type="EMBL" id="MBO1319145.1"/>
    </source>
</evidence>
<dbReference type="InterPro" id="IPR002035">
    <property type="entry name" value="VWF_A"/>
</dbReference>
<sequence>MNWLLLLLCMVAQAPEEGDPLDPEPEFKIDYEEKVVLVDLPLRIVRDGRPVTELKLADLTVQENGVPAQVRDLKKVQTPLKMHILMDLSTSNADNIFQIKAATRFLIKKMRKGDTAKLSYFSNTYQELTEYHDNRDFLIQKLTRVTPLGSTALYDGINAALEDMRQHEGPKALFLFSDGHDLMSHTKEVDLELKVKNYGIPIYMISYEAANAKLPPLLAQQTQFMTTLIGLSGGHLFRGDREFQGDLNTALKRARTRFLVNYISPNAGAGKSWRSIMATVNGCNNCTLIYRRGYEM</sequence>
<dbReference type="RefSeq" id="WP_207858964.1">
    <property type="nucleotide sequence ID" value="NZ_JAFREP010000008.1"/>
</dbReference>
<evidence type="ECO:0000259" key="1">
    <source>
        <dbReference type="SMART" id="SM00327"/>
    </source>
</evidence>
<evidence type="ECO:0000313" key="3">
    <source>
        <dbReference type="Proteomes" id="UP000664417"/>
    </source>
</evidence>
<dbReference type="EMBL" id="JAFREP010000008">
    <property type="protein sequence ID" value="MBO1319145.1"/>
    <property type="molecule type" value="Genomic_DNA"/>
</dbReference>
<accession>A0A8J7QFS4</accession>
<protein>
    <submittedName>
        <fullName evidence="2">VWA domain-containing protein</fullName>
    </submittedName>
</protein>
<proteinExistence type="predicted"/>
<name>A0A8J7QFS4_9BACT</name>
<dbReference type="Proteomes" id="UP000664417">
    <property type="component" value="Unassembled WGS sequence"/>
</dbReference>
<dbReference type="Gene3D" id="3.40.50.410">
    <property type="entry name" value="von Willebrand factor, type A domain"/>
    <property type="match status" value="1"/>
</dbReference>
<dbReference type="AlphaFoldDB" id="A0A8J7QFS4"/>
<dbReference type="NCBIfam" id="TIGR03436">
    <property type="entry name" value="acidobact_VWFA"/>
    <property type="match status" value="1"/>
</dbReference>
<dbReference type="SMART" id="SM00327">
    <property type="entry name" value="VWA"/>
    <property type="match status" value="1"/>
</dbReference>
<feature type="domain" description="VWFA" evidence="1">
    <location>
        <begin position="79"/>
        <end position="237"/>
    </location>
</feature>
<keyword evidence="3" id="KW-1185">Reference proteome</keyword>
<comment type="caution">
    <text evidence="2">The sequence shown here is derived from an EMBL/GenBank/DDBJ whole genome shotgun (WGS) entry which is preliminary data.</text>
</comment>
<dbReference type="InterPro" id="IPR017802">
    <property type="entry name" value="VWFA-rel_acidobac-type"/>
</dbReference>
<dbReference type="CDD" id="cd00198">
    <property type="entry name" value="vWFA"/>
    <property type="match status" value="1"/>
</dbReference>